<feature type="domain" description="Suppressor of fused C-terminal" evidence="2">
    <location>
        <begin position="238"/>
        <end position="426"/>
    </location>
</feature>
<dbReference type="EMBL" id="UFQT01000602">
    <property type="protein sequence ID" value="SSX25630.1"/>
    <property type="molecule type" value="Genomic_DNA"/>
</dbReference>
<dbReference type="PIRSF" id="PIRSF011844">
    <property type="entry name" value="Suppressor_of_fused_protein"/>
    <property type="match status" value="1"/>
</dbReference>
<dbReference type="Pfam" id="PF12470">
    <property type="entry name" value="SUFU_C"/>
    <property type="match status" value="1"/>
</dbReference>
<dbReference type="OMA" id="CQIVGVT"/>
<accession>A0A336KL83</accession>
<evidence type="ECO:0000259" key="1">
    <source>
        <dbReference type="Pfam" id="PF05076"/>
    </source>
</evidence>
<evidence type="ECO:0000313" key="4">
    <source>
        <dbReference type="EMBL" id="SSX25630.1"/>
    </source>
</evidence>
<proteinExistence type="predicted"/>
<evidence type="ECO:0000313" key="3">
    <source>
        <dbReference type="EMBL" id="SSX05269.1"/>
    </source>
</evidence>
<protein>
    <submittedName>
        <fullName evidence="3">CSON012607 protein</fullName>
    </submittedName>
</protein>
<dbReference type="InterPro" id="IPR038489">
    <property type="entry name" value="SUFU_C_sf"/>
</dbReference>
<name>A0A336KL83_CULSO</name>
<sequence>METMKSQGKIPKGLEKLIETCNSIYPDQKNPLQATTILKYWLGGQDPLDYISMYNNPGNEIIPAHWHYISFGLSDLHGDNRVHMPETSGDPEPKSGMGFELTFRLLKTPNDGDKPPSWPANLLQDLARYVFQTGNRLCSGDNVPWGKSLNKAMPPTTKIKHMLICDDPQMPRTETPFGWVDFLQIVGVCEEELEKASRSNGKSVLNLLKTDVSTGGDWLITDMNRTKTVFELFPEKLRQLEAELEQNGSDLAGVNAQFEFKELFGAQIKSELDLLEQDVVNANNWDNMTSDINIKKEPQASDIQCPVDFPNVPFRATSFNGLEIKLPPYAAKFLVLAIRDRVRHGRHFTFKDQKYAITFVAESVTGSNCSRANPYVILGYWVQVLVTDDLVNRLIESLKCLDVVATDQLNLPQIFEFPDKNLKFVIDNLQMQQNINPLLQ</sequence>
<dbReference type="InterPro" id="IPR024314">
    <property type="entry name" value="SUFU_C"/>
</dbReference>
<dbReference type="InterPro" id="IPR020941">
    <property type="entry name" value="SUFU-like_domain"/>
</dbReference>
<reference evidence="3" key="1">
    <citation type="submission" date="2018-04" db="EMBL/GenBank/DDBJ databases">
        <authorList>
            <person name="Go L.Y."/>
            <person name="Mitchell J.A."/>
        </authorList>
    </citation>
    <scope>NUCLEOTIDE SEQUENCE</scope>
    <source>
        <tissue evidence="3">Whole organism</tissue>
    </source>
</reference>
<dbReference type="EMBL" id="UFQS01000602">
    <property type="protein sequence ID" value="SSX05269.1"/>
    <property type="molecule type" value="Genomic_DNA"/>
</dbReference>
<gene>
    <name evidence="3" type="primary">CSON012607</name>
</gene>
<dbReference type="PANTHER" id="PTHR10928:SF2">
    <property type="entry name" value="SUPPRESSOR OF FUSED HOMOLOG"/>
    <property type="match status" value="1"/>
</dbReference>
<dbReference type="VEuPathDB" id="VectorBase:CSON012607"/>
<dbReference type="GO" id="GO:0005737">
    <property type="term" value="C:cytoplasm"/>
    <property type="evidence" value="ECO:0007669"/>
    <property type="project" value="TreeGrafter"/>
</dbReference>
<feature type="domain" description="Suppressor of fused-like" evidence="1">
    <location>
        <begin position="44"/>
        <end position="225"/>
    </location>
</feature>
<dbReference type="InterPro" id="IPR037181">
    <property type="entry name" value="SUFU_N"/>
</dbReference>
<organism evidence="3">
    <name type="scientific">Culicoides sonorensis</name>
    <name type="common">Biting midge</name>
    <dbReference type="NCBI Taxonomy" id="179676"/>
    <lineage>
        <taxon>Eukaryota</taxon>
        <taxon>Metazoa</taxon>
        <taxon>Ecdysozoa</taxon>
        <taxon>Arthropoda</taxon>
        <taxon>Hexapoda</taxon>
        <taxon>Insecta</taxon>
        <taxon>Pterygota</taxon>
        <taxon>Neoptera</taxon>
        <taxon>Endopterygota</taxon>
        <taxon>Diptera</taxon>
        <taxon>Nematocera</taxon>
        <taxon>Chironomoidea</taxon>
        <taxon>Ceratopogonidae</taxon>
        <taxon>Ceratopogoninae</taxon>
        <taxon>Culicoides</taxon>
        <taxon>Monoculicoides</taxon>
    </lineage>
</organism>
<dbReference type="Pfam" id="PF05076">
    <property type="entry name" value="SUFU"/>
    <property type="match status" value="1"/>
</dbReference>
<dbReference type="Gene3D" id="3.30.1360.230">
    <property type="entry name" value="Sufu, C-terminal domain"/>
    <property type="match status" value="1"/>
</dbReference>
<evidence type="ECO:0000259" key="2">
    <source>
        <dbReference type="Pfam" id="PF12470"/>
    </source>
</evidence>
<dbReference type="PANTHER" id="PTHR10928">
    <property type="entry name" value="SUPPRESSOR OF FUSED"/>
    <property type="match status" value="1"/>
</dbReference>
<dbReference type="SUPFAM" id="SSF103359">
    <property type="entry name" value="Suppressor of Fused, N-terminal domain"/>
    <property type="match status" value="1"/>
</dbReference>
<dbReference type="InterPro" id="IPR007768">
    <property type="entry name" value="Suppressor_of_fused"/>
</dbReference>
<dbReference type="GO" id="GO:0005634">
    <property type="term" value="C:nucleus"/>
    <property type="evidence" value="ECO:0007669"/>
    <property type="project" value="TreeGrafter"/>
</dbReference>
<dbReference type="InterPro" id="IPR016591">
    <property type="entry name" value="Suppressor_of_fused_euk"/>
</dbReference>
<dbReference type="AlphaFoldDB" id="A0A336KL83"/>
<reference evidence="4" key="2">
    <citation type="submission" date="2018-07" db="EMBL/GenBank/DDBJ databases">
        <authorList>
            <person name="Quirk P.G."/>
            <person name="Krulwich T.A."/>
        </authorList>
    </citation>
    <scope>NUCLEOTIDE SEQUENCE</scope>
</reference>